<dbReference type="InterPro" id="IPR026037">
    <property type="entry name" value="PgpA"/>
</dbReference>
<dbReference type="EC" id="3.1.3.27" evidence="1"/>
<dbReference type="GO" id="GO:0008962">
    <property type="term" value="F:phosphatidylglycerophosphatase activity"/>
    <property type="evidence" value="ECO:0007669"/>
    <property type="project" value="UniProtKB-EC"/>
</dbReference>
<keyword evidence="1" id="KW-0595">Phospholipid degradation</keyword>
<feature type="transmembrane region" description="Helical" evidence="2">
    <location>
        <begin position="32"/>
        <end position="52"/>
    </location>
</feature>
<comment type="function">
    <text evidence="1">Lipid phosphatase which dephosphorylates phosphatidylglycerophosphate (PGP) to phosphatidylglycerol (PG).</text>
</comment>
<evidence type="ECO:0000313" key="4">
    <source>
        <dbReference type="EMBL" id="RUO58759.1"/>
    </source>
</evidence>
<keyword evidence="1" id="KW-0442">Lipid degradation</keyword>
<dbReference type="UniPathway" id="UPA00084">
    <property type="reaction ID" value="UER00504"/>
</dbReference>
<dbReference type="GO" id="GO:0046872">
    <property type="term" value="F:metal ion binding"/>
    <property type="evidence" value="ECO:0007669"/>
    <property type="project" value="UniProtKB-KW"/>
</dbReference>
<keyword evidence="1" id="KW-0997">Cell inner membrane</keyword>
<dbReference type="PANTHER" id="PTHR36305">
    <property type="entry name" value="PHOSPHATIDYLGLYCEROPHOSPHATASE A"/>
    <property type="match status" value="1"/>
</dbReference>
<evidence type="ECO:0000259" key="3">
    <source>
        <dbReference type="Pfam" id="PF04608"/>
    </source>
</evidence>
<dbReference type="SUPFAM" id="SSF101307">
    <property type="entry name" value="YutG-like"/>
    <property type="match status" value="1"/>
</dbReference>
<dbReference type="EMBL" id="PIPY01000010">
    <property type="protein sequence ID" value="RUO58759.1"/>
    <property type="molecule type" value="Genomic_DNA"/>
</dbReference>
<dbReference type="GO" id="GO:0009395">
    <property type="term" value="P:phospholipid catabolic process"/>
    <property type="evidence" value="ECO:0007669"/>
    <property type="project" value="UniProtKB-KW"/>
</dbReference>
<keyword evidence="2" id="KW-1133">Transmembrane helix</keyword>
<feature type="domain" description="YutG/PgpA" evidence="3">
    <location>
        <begin position="23"/>
        <end position="160"/>
    </location>
</feature>
<dbReference type="CDD" id="cd06971">
    <property type="entry name" value="PgpA"/>
    <property type="match status" value="1"/>
</dbReference>
<feature type="transmembrane region" description="Helical" evidence="2">
    <location>
        <begin position="94"/>
        <end position="118"/>
    </location>
</feature>
<keyword evidence="1" id="KW-0460">Magnesium</keyword>
<dbReference type="PANTHER" id="PTHR36305:SF1">
    <property type="entry name" value="PHOSPHATIDYLGLYCEROPHOSPHATASE A"/>
    <property type="match status" value="1"/>
</dbReference>
<protein>
    <recommendedName>
        <fullName evidence="1">Phosphatidylglycerophosphatase A</fullName>
        <ecNumber evidence="1">3.1.3.27</ecNumber>
    </recommendedName>
    <alternativeName>
        <fullName evidence="1">Phosphatidylglycerolphosphate phosphatase A</fullName>
    </alternativeName>
</protein>
<dbReference type="Proteomes" id="UP000288259">
    <property type="component" value="Unassembled WGS sequence"/>
</dbReference>
<name>A0A432YCQ4_9GAMM</name>
<dbReference type="AlphaFoldDB" id="A0A432YCQ4"/>
<dbReference type="RefSeq" id="WP_126755142.1">
    <property type="nucleotide sequence ID" value="NZ_PIPY01000010.1"/>
</dbReference>
<dbReference type="PIRSF" id="PIRSF006162">
    <property type="entry name" value="PgpA"/>
    <property type="match status" value="1"/>
</dbReference>
<keyword evidence="1" id="KW-1003">Cell membrane</keyword>
<accession>A0A432YCQ4</accession>
<keyword evidence="1" id="KW-1208">Phospholipid metabolism</keyword>
<comment type="cofactor">
    <cofactor evidence="1">
        <name>Mg(2+)</name>
        <dbReference type="ChEBI" id="CHEBI:18420"/>
    </cofactor>
</comment>
<keyword evidence="1 2" id="KW-0812">Transmembrane</keyword>
<comment type="caution">
    <text evidence="4">The sequence shown here is derived from an EMBL/GenBank/DDBJ whole genome shotgun (WGS) entry which is preliminary data.</text>
</comment>
<keyword evidence="1" id="KW-0479">Metal-binding</keyword>
<dbReference type="GO" id="GO:0006655">
    <property type="term" value="P:phosphatidylglycerol biosynthetic process"/>
    <property type="evidence" value="ECO:0007669"/>
    <property type="project" value="UniProtKB-UniPathway"/>
</dbReference>
<dbReference type="GO" id="GO:0005886">
    <property type="term" value="C:plasma membrane"/>
    <property type="evidence" value="ECO:0007669"/>
    <property type="project" value="UniProtKB-SubCell"/>
</dbReference>
<evidence type="ECO:0000313" key="5">
    <source>
        <dbReference type="Proteomes" id="UP000288259"/>
    </source>
</evidence>
<keyword evidence="1 2" id="KW-0472">Membrane</keyword>
<feature type="transmembrane region" description="Helical" evidence="2">
    <location>
        <begin position="59"/>
        <end position="82"/>
    </location>
</feature>
<comment type="catalytic activity">
    <reaction evidence="1">
        <text>a 1,2-diacyl-sn-glycero-3-phospho-(1'-sn-glycero-3'-phosphate) + H2O = a 1,2-diacyl-sn-glycero-3-phospho-(1'-sn-glycerol) + phosphate</text>
        <dbReference type="Rhea" id="RHEA:33751"/>
        <dbReference type="ChEBI" id="CHEBI:15377"/>
        <dbReference type="ChEBI" id="CHEBI:43474"/>
        <dbReference type="ChEBI" id="CHEBI:60110"/>
        <dbReference type="ChEBI" id="CHEBI:64716"/>
        <dbReference type="EC" id="3.1.3.27"/>
    </reaction>
</comment>
<reference evidence="5" key="1">
    <citation type="journal article" date="2018" name="Front. Microbiol.">
        <title>Genome-Based Analysis Reveals the Taxonomy and Diversity of the Family Idiomarinaceae.</title>
        <authorList>
            <person name="Liu Y."/>
            <person name="Lai Q."/>
            <person name="Shao Z."/>
        </authorList>
    </citation>
    <scope>NUCLEOTIDE SEQUENCE [LARGE SCALE GENOMIC DNA]</scope>
    <source>
        <strain evidence="5">CVS-6</strain>
    </source>
</reference>
<evidence type="ECO:0000256" key="1">
    <source>
        <dbReference type="PIRNR" id="PIRNR006162"/>
    </source>
</evidence>
<dbReference type="OrthoDB" id="9804091at2"/>
<dbReference type="InterPro" id="IPR007686">
    <property type="entry name" value="YutG/PgpA"/>
</dbReference>
<comment type="subcellular location">
    <subcellularLocation>
        <location evidence="1">Cell inner membrane</location>
        <topology evidence="1">Multi-pass membrane protein</topology>
    </subcellularLocation>
</comment>
<keyword evidence="5" id="KW-1185">Reference proteome</keyword>
<dbReference type="InterPro" id="IPR036681">
    <property type="entry name" value="PgpA-like_sf"/>
</dbReference>
<dbReference type="Pfam" id="PF04608">
    <property type="entry name" value="PgpA"/>
    <property type="match status" value="1"/>
</dbReference>
<keyword evidence="1" id="KW-0378">Hydrolase</keyword>
<keyword evidence="1" id="KW-0443">Lipid metabolism</keyword>
<comment type="pathway">
    <text evidence="1">Phospholipid metabolism; phosphatidylglycerol biosynthesis; phosphatidylglycerol from CDP-diacylglycerol: step 2/2.</text>
</comment>
<evidence type="ECO:0000256" key="2">
    <source>
        <dbReference type="SAM" id="Phobius"/>
    </source>
</evidence>
<sequence>MTTSVKLTTSVSARLLLHPVHLLSLGFGSGLAPKAPGTFGTLAAVPLVLLLQHLSAVNYFVLALVAAIVGVWLCRATALRLGVHDHPAIVWDEIAGYLLAMSFLPVTWFNLIAAFALFRFFDIVKPGPLGWCDRNLHGGLGIMADDVLAGLASAAVLHLGHTLANTLL</sequence>
<proteinExistence type="predicted"/>
<gene>
    <name evidence="4" type="ORF">CWI71_10095</name>
</gene>
<organism evidence="4 5">
    <name type="scientific">Pseudidiomarina insulisalsae</name>
    <dbReference type="NCBI Taxonomy" id="575789"/>
    <lineage>
        <taxon>Bacteria</taxon>
        <taxon>Pseudomonadati</taxon>
        <taxon>Pseudomonadota</taxon>
        <taxon>Gammaproteobacteria</taxon>
        <taxon>Alteromonadales</taxon>
        <taxon>Idiomarinaceae</taxon>
        <taxon>Pseudidiomarina</taxon>
    </lineage>
</organism>